<proteinExistence type="predicted"/>
<reference evidence="2 3" key="1">
    <citation type="submission" date="2022-11" db="EMBL/GenBank/DDBJ databases">
        <title>Whole genome sequence of Eschrichtius robustus ER-17-0199.</title>
        <authorList>
            <person name="Bruniche-Olsen A."/>
            <person name="Black A.N."/>
            <person name="Fields C.J."/>
            <person name="Walden K."/>
            <person name="Dewoody J.A."/>
        </authorList>
    </citation>
    <scope>NUCLEOTIDE SEQUENCE [LARGE SCALE GENOMIC DNA]</scope>
    <source>
        <strain evidence="2">ER-17-0199</strain>
        <tissue evidence="2">Blubber</tissue>
    </source>
</reference>
<accession>A0AB34H5F6</accession>
<dbReference type="AlphaFoldDB" id="A0AB34H5F6"/>
<name>A0AB34H5F6_ESCRO</name>
<evidence type="ECO:0000313" key="2">
    <source>
        <dbReference type="EMBL" id="KAJ8786130.1"/>
    </source>
</evidence>
<feature type="domain" description="FAM194 C-terminal" evidence="1">
    <location>
        <begin position="17"/>
        <end position="204"/>
    </location>
</feature>
<dbReference type="EMBL" id="JAIQCJ010001998">
    <property type="protein sequence ID" value="KAJ8786130.1"/>
    <property type="molecule type" value="Genomic_DNA"/>
</dbReference>
<sequence>MAVTGATRSQIVQGYICRVYINILGGQYSDQAGNRVRAWNWSSSVTSSPFVSFKPVFLALNHYVGIRILEQDKISITFLAMGQQARISVGTKVKVEHLNSFLFGLELTPLPLFIISLKRESSPKLVSPLASSQLLLLQSPFPPWTLSFPSLFPEKLPNPKEIPALRYLNEDDLLLLASLIKIRRLFHKLEGCVNFPSSQVWEKLKQPSYLSSLSLKLIALCHNSGMKQDTITTIAALINENI</sequence>
<protein>
    <recommendedName>
        <fullName evidence="1">FAM194 C-terminal domain-containing protein</fullName>
    </recommendedName>
</protein>
<dbReference type="InterPro" id="IPR029281">
    <property type="entry name" value="FAM194_C"/>
</dbReference>
<comment type="caution">
    <text evidence="2">The sequence shown here is derived from an EMBL/GenBank/DDBJ whole genome shotgun (WGS) entry which is preliminary data.</text>
</comment>
<dbReference type="Pfam" id="PF14977">
    <property type="entry name" value="FAM194"/>
    <property type="match status" value="1"/>
</dbReference>
<evidence type="ECO:0000313" key="3">
    <source>
        <dbReference type="Proteomes" id="UP001159641"/>
    </source>
</evidence>
<dbReference type="Proteomes" id="UP001159641">
    <property type="component" value="Unassembled WGS sequence"/>
</dbReference>
<dbReference type="PANTHER" id="PTHR23093:SF11">
    <property type="entry name" value="GLUTAMATE-RICH PROTEIN 6"/>
    <property type="match status" value="1"/>
</dbReference>
<dbReference type="PANTHER" id="PTHR23093">
    <property type="entry name" value="SIMILAR TO CHROMOSOME 3 OPEN READING FRAME 20"/>
    <property type="match status" value="1"/>
</dbReference>
<keyword evidence="3" id="KW-1185">Reference proteome</keyword>
<evidence type="ECO:0000259" key="1">
    <source>
        <dbReference type="Pfam" id="PF14977"/>
    </source>
</evidence>
<gene>
    <name evidence="2" type="ORF">J1605_006564</name>
</gene>
<organism evidence="2 3">
    <name type="scientific">Eschrichtius robustus</name>
    <name type="common">California gray whale</name>
    <name type="synonym">Eschrichtius gibbosus</name>
    <dbReference type="NCBI Taxonomy" id="9764"/>
    <lineage>
        <taxon>Eukaryota</taxon>
        <taxon>Metazoa</taxon>
        <taxon>Chordata</taxon>
        <taxon>Craniata</taxon>
        <taxon>Vertebrata</taxon>
        <taxon>Euteleostomi</taxon>
        <taxon>Mammalia</taxon>
        <taxon>Eutheria</taxon>
        <taxon>Laurasiatheria</taxon>
        <taxon>Artiodactyla</taxon>
        <taxon>Whippomorpha</taxon>
        <taxon>Cetacea</taxon>
        <taxon>Mysticeti</taxon>
        <taxon>Eschrichtiidae</taxon>
        <taxon>Eschrichtius</taxon>
    </lineage>
</organism>